<keyword evidence="6" id="KW-0809">Transit peptide</keyword>
<dbReference type="CDD" id="cd03702">
    <property type="entry name" value="IF2_mtIF2_II"/>
    <property type="match status" value="1"/>
</dbReference>
<feature type="compositionally biased region" description="Low complexity" evidence="12">
    <location>
        <begin position="73"/>
        <end position="83"/>
    </location>
</feature>
<accession>A0A9P6LIG3</accession>
<dbReference type="PROSITE" id="PS01176">
    <property type="entry name" value="IF2"/>
    <property type="match status" value="1"/>
</dbReference>
<dbReference type="Pfam" id="PF11987">
    <property type="entry name" value="IF-2"/>
    <property type="match status" value="1"/>
</dbReference>
<dbReference type="CDD" id="cd03692">
    <property type="entry name" value="mtIF2_IVc"/>
    <property type="match status" value="1"/>
</dbReference>
<evidence type="ECO:0000256" key="5">
    <source>
        <dbReference type="ARBA" id="ARBA00022917"/>
    </source>
</evidence>
<keyword evidence="11" id="KW-0175">Coiled coil</keyword>
<evidence type="ECO:0000256" key="9">
    <source>
        <dbReference type="ARBA" id="ARBA00025162"/>
    </source>
</evidence>
<dbReference type="PROSITE" id="PS51722">
    <property type="entry name" value="G_TR_2"/>
    <property type="match status" value="1"/>
</dbReference>
<dbReference type="FunFam" id="2.40.30.10:FF:000008">
    <property type="entry name" value="Translation initiation factor IF-2"/>
    <property type="match status" value="1"/>
</dbReference>
<feature type="region of interest" description="Disordered" evidence="12">
    <location>
        <begin position="383"/>
        <end position="469"/>
    </location>
</feature>
<dbReference type="NCBIfam" id="TIGR00487">
    <property type="entry name" value="IF-2"/>
    <property type="match status" value="1"/>
</dbReference>
<dbReference type="Gene3D" id="3.40.50.300">
    <property type="entry name" value="P-loop containing nucleotide triphosphate hydrolases"/>
    <property type="match status" value="1"/>
</dbReference>
<dbReference type="InterPro" id="IPR053905">
    <property type="entry name" value="EF-G-like_DII"/>
</dbReference>
<dbReference type="PANTHER" id="PTHR43381:SF20">
    <property type="entry name" value="TRANSLATION INITIATION FACTOR IF-2, MITOCHONDRIAL"/>
    <property type="match status" value="1"/>
</dbReference>
<feature type="compositionally biased region" description="Pro residues" evidence="12">
    <location>
        <begin position="149"/>
        <end position="159"/>
    </location>
</feature>
<feature type="compositionally biased region" description="Polar residues" evidence="12">
    <location>
        <begin position="118"/>
        <end position="127"/>
    </location>
</feature>
<evidence type="ECO:0000256" key="7">
    <source>
        <dbReference type="ARBA" id="ARBA00023128"/>
    </source>
</evidence>
<keyword evidence="15" id="KW-1185">Reference proteome</keyword>
<evidence type="ECO:0000256" key="8">
    <source>
        <dbReference type="ARBA" id="ARBA00023134"/>
    </source>
</evidence>
<keyword evidence="7" id="KW-0496">Mitochondrion</keyword>
<dbReference type="AlphaFoldDB" id="A0A9P6LIG3"/>
<dbReference type="SUPFAM" id="SSF50447">
    <property type="entry name" value="Translation proteins"/>
    <property type="match status" value="2"/>
</dbReference>
<keyword evidence="5" id="KW-0648">Protein biosynthesis</keyword>
<dbReference type="GO" id="GO:0003743">
    <property type="term" value="F:translation initiation factor activity"/>
    <property type="evidence" value="ECO:0007669"/>
    <property type="project" value="UniProtKB-KW"/>
</dbReference>
<proteinExistence type="inferred from homology"/>
<comment type="caution">
    <text evidence="14">The sequence shown here is derived from an EMBL/GenBank/DDBJ whole genome shotgun (WGS) entry which is preliminary data.</text>
</comment>
<dbReference type="Pfam" id="PF22042">
    <property type="entry name" value="EF-G_D2"/>
    <property type="match status" value="1"/>
</dbReference>
<dbReference type="InterPro" id="IPR000178">
    <property type="entry name" value="TF_IF2_bacterial-like"/>
</dbReference>
<feature type="compositionally biased region" description="Basic and acidic residues" evidence="12">
    <location>
        <begin position="455"/>
        <end position="467"/>
    </location>
</feature>
<evidence type="ECO:0000256" key="4">
    <source>
        <dbReference type="ARBA" id="ARBA00022741"/>
    </source>
</evidence>
<dbReference type="InterPro" id="IPR006847">
    <property type="entry name" value="IF2_N"/>
</dbReference>
<evidence type="ECO:0000256" key="1">
    <source>
        <dbReference type="ARBA" id="ARBA00004173"/>
    </source>
</evidence>
<feature type="compositionally biased region" description="Low complexity" evidence="12">
    <location>
        <begin position="335"/>
        <end position="346"/>
    </location>
</feature>
<comment type="function">
    <text evidence="9">One of the essential components for the initiation of protein synthesis. Protects formylmethionyl-tRNA from spontaneous hydrolysis and promotes its binding to the 30S ribosomal subunits. Also involved in the hydrolysis of GTP during the formation of the 70S ribosomal complex.</text>
</comment>
<feature type="compositionally biased region" description="Polar residues" evidence="12">
    <location>
        <begin position="54"/>
        <end position="64"/>
    </location>
</feature>
<feature type="compositionally biased region" description="Basic and acidic residues" evidence="12">
    <location>
        <begin position="388"/>
        <end position="405"/>
    </location>
</feature>
<name>A0A9P6LIG3_9PEZI</name>
<dbReference type="InterPro" id="IPR044145">
    <property type="entry name" value="IF2_II"/>
</dbReference>
<feature type="compositionally biased region" description="Basic and acidic residues" evidence="12">
    <location>
        <begin position="192"/>
        <end position="227"/>
    </location>
</feature>
<evidence type="ECO:0000256" key="11">
    <source>
        <dbReference type="SAM" id="Coils"/>
    </source>
</evidence>
<evidence type="ECO:0000256" key="6">
    <source>
        <dbReference type="ARBA" id="ARBA00022946"/>
    </source>
</evidence>
<feature type="region of interest" description="Disordered" evidence="12">
    <location>
        <begin position="48"/>
        <end position="259"/>
    </location>
</feature>
<evidence type="ECO:0000256" key="2">
    <source>
        <dbReference type="ARBA" id="ARBA00007733"/>
    </source>
</evidence>
<feature type="compositionally biased region" description="Polar residues" evidence="12">
    <location>
        <begin position="324"/>
        <end position="334"/>
    </location>
</feature>
<dbReference type="Pfam" id="PF04760">
    <property type="entry name" value="IF2_N"/>
    <property type="match status" value="1"/>
</dbReference>
<keyword evidence="4" id="KW-0547">Nucleotide-binding</keyword>
<dbReference type="Gene3D" id="2.40.30.10">
    <property type="entry name" value="Translation factors"/>
    <property type="match status" value="2"/>
</dbReference>
<sequence>MSGTSTRNFGAKNFELEACPGIFILAERSSAYVCAFCRHPALAQQRDLGRRNYSDTSETPSKGPNFSGGWGSSSGASATGSSAIPRPVGPVVTSGWGKPAFGGVPPIRPSSPAASSPDGQQVNSTANRVPVDDGLLPHERAARRRLAKPAPPPPPPPTEAPKTRKIFTQGLDSSIGQSQRPIRGSFSAPRRGGLEEKSRTENRPVDQPDRTKAGEPGKNDWRHRGFDRTPLPGSEKKLQSKPVPHHRHSVKDGLGKPFAPKVEASKTIDAGKSDTEQPAQWGLLARRANALPPVEEPLPVRKEAIKSSQDALPAIKDDFFSKVQQHVHSRQSNTPDAFPDAFPDPRSAFSEVVKSEVVKSEVVESEVVESEVVESEVVESEVVEVEVTESRQGKNIDESYEIDRNARKRDKGGRRGEDWGSARGSKKSASQKRWEDQNQEWGAKDAQRAAARRQQKAEEKARRRAEAEAAAPQSILLPEFISIANLSVALKMKPHDFLGALVEMGFEDITEESIMTGETASLVAMEFGFEAAVDSGGQRDLKPRPPPEDMSILPPRPPVVTIMGHVDHGKTTLLDFLRKSSVAAQEHGGITQHIGAFMVKMSSGKLITFLDTPGHAAFLTMRQRGANVTDIVVLVVAADDSVMPQTLEALKHARAAKVPIIVAINKVDKEDARPDQVKADLARHGVEIEDFGGDVQVVCVSGKTGQGMDELEENIGALAEVQDMRAETDGMAEAWVLEASVKPYGKSANILVKRGTLRPGDHIVAGTTWARIRMLRNEAGQELDEAPPGTPVEILGWREQLPAAGDAVLQAPDEDRARTAVDYREEMREREASSKQLAEQEQREREVKAAAEAAAAAEAGEEVSEEATAKIVNFGVRGDVVGSVEAVCATISEIGNNEVRSRILWSAAGQVSESDVEHAAASKSVIVNFNSTVAGHIKRMAEEKGVRLIDHSVIYHLADEVKQVMSQNLAPKITQKVTGEAEILQVFSINLKGRSYKNIAGCKVRNGLVTRSNNVRVFRKGEKIYDGKIETLKHGKRDVSEIRKGSECGISFDGFADFQAEDQIQVYEEVIEKRSL</sequence>
<feature type="compositionally biased region" description="Polar residues" evidence="12">
    <location>
        <begin position="170"/>
        <end position="180"/>
    </location>
</feature>
<dbReference type="FunFam" id="3.40.50.300:FF:000019">
    <property type="entry name" value="Translation initiation factor IF-2"/>
    <property type="match status" value="1"/>
</dbReference>
<dbReference type="Gene3D" id="3.40.50.10050">
    <property type="entry name" value="Translation initiation factor IF- 2, domain 3"/>
    <property type="match status" value="1"/>
</dbReference>
<dbReference type="FunFam" id="3.40.50.10050:FF:000001">
    <property type="entry name" value="Translation initiation factor IF-2"/>
    <property type="match status" value="1"/>
</dbReference>
<reference evidence="14" key="1">
    <citation type="submission" date="2020-03" db="EMBL/GenBank/DDBJ databases">
        <authorList>
            <person name="He L."/>
        </authorList>
    </citation>
    <scope>NUCLEOTIDE SEQUENCE</scope>
    <source>
        <strain evidence="14">CkLH20</strain>
    </source>
</reference>
<dbReference type="Proteomes" id="UP000781932">
    <property type="component" value="Unassembled WGS sequence"/>
</dbReference>
<dbReference type="PANTHER" id="PTHR43381">
    <property type="entry name" value="TRANSLATION INITIATION FACTOR IF-2-RELATED"/>
    <property type="match status" value="1"/>
</dbReference>
<feature type="compositionally biased region" description="Basic and acidic residues" evidence="12">
    <location>
        <begin position="432"/>
        <end position="447"/>
    </location>
</feature>
<feature type="domain" description="Tr-type G" evidence="13">
    <location>
        <begin position="555"/>
        <end position="723"/>
    </location>
</feature>
<reference evidence="14" key="2">
    <citation type="submission" date="2020-11" db="EMBL/GenBank/DDBJ databases">
        <title>Whole genome sequencing of Colletotrichum sp.</title>
        <authorList>
            <person name="Li H."/>
        </authorList>
    </citation>
    <scope>NUCLEOTIDE SEQUENCE</scope>
    <source>
        <strain evidence="14">CkLH20</strain>
    </source>
</reference>
<comment type="subcellular location">
    <subcellularLocation>
        <location evidence="1">Mitochondrion</location>
    </subcellularLocation>
</comment>
<gene>
    <name evidence="14" type="ORF">CkaCkLH20_09046</name>
</gene>
<dbReference type="NCBIfam" id="TIGR00231">
    <property type="entry name" value="small_GTP"/>
    <property type="match status" value="1"/>
</dbReference>
<feature type="region of interest" description="Disordered" evidence="12">
    <location>
        <begin position="534"/>
        <end position="554"/>
    </location>
</feature>
<organism evidence="14 15">
    <name type="scientific">Colletotrichum karsti</name>
    <dbReference type="NCBI Taxonomy" id="1095194"/>
    <lineage>
        <taxon>Eukaryota</taxon>
        <taxon>Fungi</taxon>
        <taxon>Dikarya</taxon>
        <taxon>Ascomycota</taxon>
        <taxon>Pezizomycotina</taxon>
        <taxon>Sordariomycetes</taxon>
        <taxon>Hypocreomycetidae</taxon>
        <taxon>Glomerellales</taxon>
        <taxon>Glomerellaceae</taxon>
        <taxon>Colletotrichum</taxon>
        <taxon>Colletotrichum boninense species complex</taxon>
    </lineage>
</organism>
<evidence type="ECO:0000256" key="12">
    <source>
        <dbReference type="SAM" id="MobiDB-lite"/>
    </source>
</evidence>
<dbReference type="InterPro" id="IPR036925">
    <property type="entry name" value="TIF_IF2_dom3_sf"/>
</dbReference>
<dbReference type="InterPro" id="IPR005225">
    <property type="entry name" value="Small_GTP-bd"/>
</dbReference>
<dbReference type="GO" id="GO:0003924">
    <property type="term" value="F:GTPase activity"/>
    <property type="evidence" value="ECO:0007669"/>
    <property type="project" value="InterPro"/>
</dbReference>
<comment type="similarity">
    <text evidence="2">Belongs to the TRAFAC class translation factor GTPase superfamily. Classic translation factor GTPase family. IF-2 subfamily.</text>
</comment>
<dbReference type="SUPFAM" id="SSF52156">
    <property type="entry name" value="Initiation factor IF2/eIF5b, domain 3"/>
    <property type="match status" value="1"/>
</dbReference>
<feature type="region of interest" description="Disordered" evidence="12">
    <location>
        <begin position="324"/>
        <end position="346"/>
    </location>
</feature>
<dbReference type="GeneID" id="62164835"/>
<dbReference type="InterPro" id="IPR015760">
    <property type="entry name" value="TIF_IF2"/>
</dbReference>
<feature type="coiled-coil region" evidence="11">
    <location>
        <begin position="823"/>
        <end position="857"/>
    </location>
</feature>
<evidence type="ECO:0000313" key="14">
    <source>
        <dbReference type="EMBL" id="KAF9873587.1"/>
    </source>
</evidence>
<dbReference type="InterPro" id="IPR023115">
    <property type="entry name" value="TIF_IF2_dom3"/>
</dbReference>
<dbReference type="RefSeq" id="XP_038743048.1">
    <property type="nucleotide sequence ID" value="XM_038891761.1"/>
</dbReference>
<dbReference type="HAMAP" id="MF_00100_B">
    <property type="entry name" value="IF_2_B"/>
    <property type="match status" value="1"/>
</dbReference>
<keyword evidence="3 14" id="KW-0396">Initiation factor</keyword>
<evidence type="ECO:0000256" key="10">
    <source>
        <dbReference type="ARBA" id="ARBA00044200"/>
    </source>
</evidence>
<dbReference type="GO" id="GO:0005739">
    <property type="term" value="C:mitochondrion"/>
    <property type="evidence" value="ECO:0007669"/>
    <property type="project" value="UniProtKB-SubCell"/>
</dbReference>
<dbReference type="InterPro" id="IPR009000">
    <property type="entry name" value="Transl_B-barrel_sf"/>
</dbReference>
<evidence type="ECO:0000313" key="15">
    <source>
        <dbReference type="Proteomes" id="UP000781932"/>
    </source>
</evidence>
<dbReference type="SUPFAM" id="SSF52540">
    <property type="entry name" value="P-loop containing nucleoside triphosphate hydrolases"/>
    <property type="match status" value="1"/>
</dbReference>
<keyword evidence="8" id="KW-0342">GTP-binding</keyword>
<dbReference type="CDD" id="cd01887">
    <property type="entry name" value="IF2_eIF5B"/>
    <property type="match status" value="1"/>
</dbReference>
<dbReference type="InterPro" id="IPR027417">
    <property type="entry name" value="P-loop_NTPase"/>
</dbReference>
<evidence type="ECO:0000259" key="13">
    <source>
        <dbReference type="PROSITE" id="PS51722"/>
    </source>
</evidence>
<dbReference type="EMBL" id="JAATWM020000031">
    <property type="protein sequence ID" value="KAF9873587.1"/>
    <property type="molecule type" value="Genomic_DNA"/>
</dbReference>
<dbReference type="GO" id="GO:0005525">
    <property type="term" value="F:GTP binding"/>
    <property type="evidence" value="ECO:0007669"/>
    <property type="project" value="UniProtKB-KW"/>
</dbReference>
<protein>
    <recommendedName>
        <fullName evidence="10">Translation initiation factor IF-2, mitochondrial</fullName>
    </recommendedName>
</protein>
<evidence type="ECO:0000256" key="3">
    <source>
        <dbReference type="ARBA" id="ARBA00022540"/>
    </source>
</evidence>
<dbReference type="Pfam" id="PF00009">
    <property type="entry name" value="GTP_EFTU"/>
    <property type="match status" value="1"/>
</dbReference>
<feature type="compositionally biased region" description="Basic and acidic residues" evidence="12">
    <location>
        <begin position="537"/>
        <end position="547"/>
    </location>
</feature>
<dbReference type="OrthoDB" id="361630at2759"/>
<dbReference type="InterPro" id="IPR000795">
    <property type="entry name" value="T_Tr_GTP-bd_dom"/>
</dbReference>